<evidence type="ECO:0000256" key="2">
    <source>
        <dbReference type="SAM" id="SignalP"/>
    </source>
</evidence>
<keyword evidence="1" id="KW-0812">Transmembrane</keyword>
<feature type="chain" id="PRO_5002095840" evidence="2">
    <location>
        <begin position="18"/>
        <end position="217"/>
    </location>
</feature>
<dbReference type="OMA" id="DPCLFLH"/>
<dbReference type="EMBL" id="JPKZ01002808">
    <property type="protein sequence ID" value="KHN74934.1"/>
    <property type="molecule type" value="Genomic_DNA"/>
</dbReference>
<name>A0A0B2V0E0_TOXCA</name>
<dbReference type="STRING" id="6265.A0A0B2V0E0"/>
<reference evidence="3 4" key="1">
    <citation type="submission" date="2014-11" db="EMBL/GenBank/DDBJ databases">
        <title>Genetic blueprint of the zoonotic pathogen Toxocara canis.</title>
        <authorList>
            <person name="Zhu X.-Q."/>
            <person name="Korhonen P.K."/>
            <person name="Cai H."/>
            <person name="Young N.D."/>
            <person name="Nejsum P."/>
            <person name="von Samson-Himmelstjerna G."/>
            <person name="Boag P.R."/>
            <person name="Tan P."/>
            <person name="Li Q."/>
            <person name="Min J."/>
            <person name="Yang Y."/>
            <person name="Wang X."/>
            <person name="Fang X."/>
            <person name="Hall R.S."/>
            <person name="Hofmann A."/>
            <person name="Sternberg P.W."/>
            <person name="Jex A.R."/>
            <person name="Gasser R.B."/>
        </authorList>
    </citation>
    <scope>NUCLEOTIDE SEQUENCE [LARGE SCALE GENOMIC DNA]</scope>
    <source>
        <strain evidence="3">PN_DK_2014</strain>
    </source>
</reference>
<sequence>MILRWLCVVGTLSFITADFHVPLQYSLSDDEEYAPLGTIVVERSFDGNYTARFMPSADTVQLRKQLLEAAAKDHLYRVRIKEDDGGIQGYNHPCLMLLANLAHQFRISVDIDRQLVHSIAVFPENLFVAGPDYEKCVGHEIRINGTLRGSVALNAIGELPMPDAVSYIQKMEKERLARQHGAQQDNRSFLQKYWMYIAAGFIFILISNAAAGEQTAE</sequence>
<protein>
    <submittedName>
        <fullName evidence="3">ER membrane protein complex subunit 10</fullName>
    </submittedName>
</protein>
<keyword evidence="1" id="KW-0472">Membrane</keyword>
<dbReference type="OrthoDB" id="1894652at2759"/>
<keyword evidence="1" id="KW-1133">Transmembrane helix</keyword>
<gene>
    <name evidence="3" type="primary">Emc10</name>
    <name evidence="3" type="ORF">Tcan_09127</name>
</gene>
<dbReference type="Proteomes" id="UP000031036">
    <property type="component" value="Unassembled WGS sequence"/>
</dbReference>
<comment type="caution">
    <text evidence="3">The sequence shown here is derived from an EMBL/GenBank/DDBJ whole genome shotgun (WGS) entry which is preliminary data.</text>
</comment>
<keyword evidence="4" id="KW-1185">Reference proteome</keyword>
<feature type="transmembrane region" description="Helical" evidence="1">
    <location>
        <begin position="193"/>
        <end position="211"/>
    </location>
</feature>
<proteinExistence type="predicted"/>
<keyword evidence="2" id="KW-0732">Signal</keyword>
<dbReference type="Pfam" id="PF21203">
    <property type="entry name" value="ECM10"/>
    <property type="match status" value="1"/>
</dbReference>
<feature type="signal peptide" evidence="2">
    <location>
        <begin position="1"/>
        <end position="17"/>
    </location>
</feature>
<evidence type="ECO:0000313" key="4">
    <source>
        <dbReference type="Proteomes" id="UP000031036"/>
    </source>
</evidence>
<evidence type="ECO:0000313" key="3">
    <source>
        <dbReference type="EMBL" id="KHN74934.1"/>
    </source>
</evidence>
<dbReference type="AlphaFoldDB" id="A0A0B2V0E0"/>
<evidence type="ECO:0000256" key="1">
    <source>
        <dbReference type="SAM" id="Phobius"/>
    </source>
</evidence>
<accession>A0A0B2V0E0</accession>
<organism evidence="3 4">
    <name type="scientific">Toxocara canis</name>
    <name type="common">Canine roundworm</name>
    <dbReference type="NCBI Taxonomy" id="6265"/>
    <lineage>
        <taxon>Eukaryota</taxon>
        <taxon>Metazoa</taxon>
        <taxon>Ecdysozoa</taxon>
        <taxon>Nematoda</taxon>
        <taxon>Chromadorea</taxon>
        <taxon>Rhabditida</taxon>
        <taxon>Spirurina</taxon>
        <taxon>Ascaridomorpha</taxon>
        <taxon>Ascaridoidea</taxon>
        <taxon>Toxocaridae</taxon>
        <taxon>Toxocara</taxon>
    </lineage>
</organism>
<dbReference type="CDD" id="cd22209">
    <property type="entry name" value="EMC10"/>
    <property type="match status" value="1"/>
</dbReference>